<feature type="domain" description="Fibronectin type-III" evidence="1">
    <location>
        <begin position="1"/>
        <end position="53"/>
    </location>
</feature>
<sequence length="100" mass="11376">IDVIDTNFRNERCILIVDNLKPGSSYRFRVIAFNHYGEGPPSLPSVLYKVHDAAPVVAVQEIRAIWGPVGTLPIMWDHLHLEDLTGDHVGYIVYYRKKST</sequence>
<dbReference type="PROSITE" id="PS50853">
    <property type="entry name" value="FN3"/>
    <property type="match status" value="1"/>
</dbReference>
<accession>A0A0B6YVL7</accession>
<dbReference type="CDD" id="cd00063">
    <property type="entry name" value="FN3"/>
    <property type="match status" value="1"/>
</dbReference>
<name>A0A0B6YVL7_9EUPU</name>
<dbReference type="Pfam" id="PF00041">
    <property type="entry name" value="fn3"/>
    <property type="match status" value="1"/>
</dbReference>
<evidence type="ECO:0000313" key="2">
    <source>
        <dbReference type="EMBL" id="CEK60268.1"/>
    </source>
</evidence>
<protein>
    <recommendedName>
        <fullName evidence="1">Fibronectin type-III domain-containing protein</fullName>
    </recommendedName>
</protein>
<dbReference type="InterPro" id="IPR013783">
    <property type="entry name" value="Ig-like_fold"/>
</dbReference>
<proteinExistence type="predicted"/>
<dbReference type="EMBL" id="HACG01013403">
    <property type="protein sequence ID" value="CEK60268.1"/>
    <property type="molecule type" value="Transcribed_RNA"/>
</dbReference>
<feature type="non-terminal residue" evidence="2">
    <location>
        <position position="1"/>
    </location>
</feature>
<reference evidence="2" key="1">
    <citation type="submission" date="2014-12" db="EMBL/GenBank/DDBJ databases">
        <title>Insight into the proteome of Arion vulgaris.</title>
        <authorList>
            <person name="Aradska J."/>
            <person name="Bulat T."/>
            <person name="Smidak R."/>
            <person name="Sarate P."/>
            <person name="Gangsoo J."/>
            <person name="Sialana F."/>
            <person name="Bilban M."/>
            <person name="Lubec G."/>
        </authorList>
    </citation>
    <scope>NUCLEOTIDE SEQUENCE</scope>
    <source>
        <tissue evidence="2">Skin</tissue>
    </source>
</reference>
<evidence type="ECO:0000259" key="1">
    <source>
        <dbReference type="PROSITE" id="PS50853"/>
    </source>
</evidence>
<dbReference type="AlphaFoldDB" id="A0A0B6YVL7"/>
<dbReference type="InterPro" id="IPR003961">
    <property type="entry name" value="FN3_dom"/>
</dbReference>
<gene>
    <name evidence="2" type="primary">ORF38927</name>
</gene>
<feature type="non-terminal residue" evidence="2">
    <location>
        <position position="100"/>
    </location>
</feature>
<organism evidence="2">
    <name type="scientific">Arion vulgaris</name>
    <dbReference type="NCBI Taxonomy" id="1028688"/>
    <lineage>
        <taxon>Eukaryota</taxon>
        <taxon>Metazoa</taxon>
        <taxon>Spiralia</taxon>
        <taxon>Lophotrochozoa</taxon>
        <taxon>Mollusca</taxon>
        <taxon>Gastropoda</taxon>
        <taxon>Heterobranchia</taxon>
        <taxon>Euthyneura</taxon>
        <taxon>Panpulmonata</taxon>
        <taxon>Eupulmonata</taxon>
        <taxon>Stylommatophora</taxon>
        <taxon>Helicina</taxon>
        <taxon>Arionoidea</taxon>
        <taxon>Arionidae</taxon>
        <taxon>Arion</taxon>
    </lineage>
</organism>
<dbReference type="InterPro" id="IPR036116">
    <property type="entry name" value="FN3_sf"/>
</dbReference>
<dbReference type="Gene3D" id="2.60.40.10">
    <property type="entry name" value="Immunoglobulins"/>
    <property type="match status" value="1"/>
</dbReference>
<dbReference type="SUPFAM" id="SSF49265">
    <property type="entry name" value="Fibronectin type III"/>
    <property type="match status" value="1"/>
</dbReference>